<dbReference type="PANTHER" id="PTHR42789">
    <property type="entry name" value="D-ISOMER SPECIFIC 2-HYDROXYACID DEHYDROGENASE FAMILY PROTEIN (AFU_ORTHOLOGUE AFUA_6G10090)"/>
    <property type="match status" value="1"/>
</dbReference>
<gene>
    <name evidence="7" type="ORF">F2P47_03560</name>
</gene>
<dbReference type="InterPro" id="IPR006139">
    <property type="entry name" value="D-isomer_2_OHA_DH_cat_dom"/>
</dbReference>
<evidence type="ECO:0000256" key="2">
    <source>
        <dbReference type="ARBA" id="ARBA00023002"/>
    </source>
</evidence>
<dbReference type="AlphaFoldDB" id="A0A6N6VL91"/>
<dbReference type="Pfam" id="PF02826">
    <property type="entry name" value="2-Hacid_dh_C"/>
    <property type="match status" value="1"/>
</dbReference>
<feature type="domain" description="D-isomer specific 2-hydroxyacid dehydrogenase NAD-binding" evidence="6">
    <location>
        <begin position="127"/>
        <end position="296"/>
    </location>
</feature>
<dbReference type="InterPro" id="IPR036291">
    <property type="entry name" value="NAD(P)-bd_dom_sf"/>
</dbReference>
<dbReference type="GO" id="GO:0016616">
    <property type="term" value="F:oxidoreductase activity, acting on the CH-OH group of donors, NAD or NADP as acceptor"/>
    <property type="evidence" value="ECO:0007669"/>
    <property type="project" value="InterPro"/>
</dbReference>
<organism evidence="7 8">
    <name type="scientific">Parvibaculum sedimenti</name>
    <dbReference type="NCBI Taxonomy" id="2608632"/>
    <lineage>
        <taxon>Bacteria</taxon>
        <taxon>Pseudomonadati</taxon>
        <taxon>Pseudomonadota</taxon>
        <taxon>Alphaproteobacteria</taxon>
        <taxon>Hyphomicrobiales</taxon>
        <taxon>Parvibaculaceae</taxon>
        <taxon>Parvibaculum</taxon>
    </lineage>
</organism>
<dbReference type="Pfam" id="PF00389">
    <property type="entry name" value="2-Hacid_dh"/>
    <property type="match status" value="1"/>
</dbReference>
<evidence type="ECO:0000313" key="7">
    <source>
        <dbReference type="EMBL" id="KAB7741497.1"/>
    </source>
</evidence>
<sequence length="336" mass="35991">MPQKPATLLAFDPKAHADSFSDAQTARLRELVTLVAPEPVTSFDTPEARALLGRTEILLTGWGAPHLGSAELAASPHLRLVAHLAGSVKPFLDPSIQSRGIVVTSAADANAIPVAEYTLAAIIFANKHIFRLGKEYRKARHAEAWTKVTPGLGNYRKTIGIVGASRVGRRVIALLKPFDFEVLLADPLIDSTQASRLGAKLVALDTLMAAADVVSIHAPLLPETTGMIDSRRLALMKTGSTLVNTARGAIVDQDALIAETLSGRIDAIIDVTEPDVLPASSPLFDIPNIFLTPHVAGSLGTETQRMTELILDEITRYIEGRPLQHTVALAELEHQA</sequence>
<keyword evidence="3" id="KW-0520">NAD</keyword>
<dbReference type="InterPro" id="IPR050857">
    <property type="entry name" value="D-2-hydroxyacid_DH"/>
</dbReference>
<reference evidence="7 8" key="1">
    <citation type="submission" date="2019-09" db="EMBL/GenBank/DDBJ databases">
        <title>Parvibaculum sedimenti sp. nov., isolated from sediment.</title>
        <authorList>
            <person name="Wang Y."/>
        </authorList>
    </citation>
    <scope>NUCLEOTIDE SEQUENCE [LARGE SCALE GENOMIC DNA]</scope>
    <source>
        <strain evidence="7 8">HXT-9</strain>
    </source>
</reference>
<dbReference type="EMBL" id="WESC01000003">
    <property type="protein sequence ID" value="KAB7741497.1"/>
    <property type="molecule type" value="Genomic_DNA"/>
</dbReference>
<dbReference type="RefSeq" id="WP_152214800.1">
    <property type="nucleotide sequence ID" value="NZ_JBAQYD010000215.1"/>
</dbReference>
<evidence type="ECO:0000259" key="5">
    <source>
        <dbReference type="Pfam" id="PF00389"/>
    </source>
</evidence>
<comment type="similarity">
    <text evidence="1 4">Belongs to the D-isomer specific 2-hydroxyacid dehydrogenase family.</text>
</comment>
<feature type="domain" description="D-isomer specific 2-hydroxyacid dehydrogenase catalytic" evidence="5">
    <location>
        <begin position="72"/>
        <end position="327"/>
    </location>
</feature>
<dbReference type="Gene3D" id="3.40.50.720">
    <property type="entry name" value="NAD(P)-binding Rossmann-like Domain"/>
    <property type="match status" value="2"/>
</dbReference>
<evidence type="ECO:0000256" key="1">
    <source>
        <dbReference type="ARBA" id="ARBA00005854"/>
    </source>
</evidence>
<protein>
    <submittedName>
        <fullName evidence="7">Hydroxyacid dehydrogenase</fullName>
    </submittedName>
</protein>
<evidence type="ECO:0000256" key="3">
    <source>
        <dbReference type="ARBA" id="ARBA00023027"/>
    </source>
</evidence>
<dbReference type="SUPFAM" id="SSF51735">
    <property type="entry name" value="NAD(P)-binding Rossmann-fold domains"/>
    <property type="match status" value="1"/>
</dbReference>
<proteinExistence type="inferred from homology"/>
<dbReference type="CDD" id="cd12167">
    <property type="entry name" value="2-Hacid_dh_8"/>
    <property type="match status" value="1"/>
</dbReference>
<accession>A0A6N6VL91</accession>
<name>A0A6N6VL91_9HYPH</name>
<keyword evidence="2 4" id="KW-0560">Oxidoreductase</keyword>
<dbReference type="PANTHER" id="PTHR42789:SF1">
    <property type="entry name" value="D-ISOMER SPECIFIC 2-HYDROXYACID DEHYDROGENASE FAMILY PROTEIN (AFU_ORTHOLOGUE AFUA_6G10090)"/>
    <property type="match status" value="1"/>
</dbReference>
<comment type="caution">
    <text evidence="7">The sequence shown here is derived from an EMBL/GenBank/DDBJ whole genome shotgun (WGS) entry which is preliminary data.</text>
</comment>
<dbReference type="InterPro" id="IPR006140">
    <property type="entry name" value="D-isomer_DH_NAD-bd"/>
</dbReference>
<dbReference type="Proteomes" id="UP000468901">
    <property type="component" value="Unassembled WGS sequence"/>
</dbReference>
<evidence type="ECO:0000256" key="4">
    <source>
        <dbReference type="RuleBase" id="RU003719"/>
    </source>
</evidence>
<dbReference type="SUPFAM" id="SSF52283">
    <property type="entry name" value="Formate/glycerate dehydrogenase catalytic domain-like"/>
    <property type="match status" value="1"/>
</dbReference>
<keyword evidence="8" id="KW-1185">Reference proteome</keyword>
<dbReference type="GO" id="GO:0051287">
    <property type="term" value="F:NAD binding"/>
    <property type="evidence" value="ECO:0007669"/>
    <property type="project" value="InterPro"/>
</dbReference>
<evidence type="ECO:0000259" key="6">
    <source>
        <dbReference type="Pfam" id="PF02826"/>
    </source>
</evidence>
<evidence type="ECO:0000313" key="8">
    <source>
        <dbReference type="Proteomes" id="UP000468901"/>
    </source>
</evidence>